<organism evidence="2 3">
    <name type="scientific">Vulcaniibacterium thermophilum</name>
    <dbReference type="NCBI Taxonomy" id="1169913"/>
    <lineage>
        <taxon>Bacteria</taxon>
        <taxon>Pseudomonadati</taxon>
        <taxon>Pseudomonadota</taxon>
        <taxon>Gammaproteobacteria</taxon>
        <taxon>Lysobacterales</taxon>
        <taxon>Lysobacteraceae</taxon>
        <taxon>Vulcaniibacterium</taxon>
    </lineage>
</organism>
<sequence length="100" mass="10224">MNDPTIARRKRADLLASAGAALAGLGAGALLGAALAPMAGALLLVGLAAHAVGMVGRHRLDRLAGESPPRWYPLLHWLCWLGMAAVALVLLASALGRIGR</sequence>
<feature type="transmembrane region" description="Helical" evidence="1">
    <location>
        <begin position="75"/>
        <end position="95"/>
    </location>
</feature>
<dbReference type="AlphaFoldDB" id="A0A919DCV1"/>
<keyword evidence="1" id="KW-0472">Membrane</keyword>
<dbReference type="InterPro" id="IPR006311">
    <property type="entry name" value="TAT_signal"/>
</dbReference>
<evidence type="ECO:0000313" key="3">
    <source>
        <dbReference type="Proteomes" id="UP000636453"/>
    </source>
</evidence>
<evidence type="ECO:0008006" key="4">
    <source>
        <dbReference type="Google" id="ProtNLM"/>
    </source>
</evidence>
<dbReference type="Proteomes" id="UP000636453">
    <property type="component" value="Unassembled WGS sequence"/>
</dbReference>
<accession>A0A919DCV1</accession>
<name>A0A919DCV1_9GAMM</name>
<keyword evidence="1" id="KW-0812">Transmembrane</keyword>
<evidence type="ECO:0000256" key="1">
    <source>
        <dbReference type="SAM" id="Phobius"/>
    </source>
</evidence>
<proteinExistence type="predicted"/>
<reference evidence="2" key="1">
    <citation type="journal article" date="2014" name="Int. J. Syst. Evol. Microbiol.">
        <title>Complete genome sequence of Corynebacterium casei LMG S-19264T (=DSM 44701T), isolated from a smear-ripened cheese.</title>
        <authorList>
            <consortium name="US DOE Joint Genome Institute (JGI-PGF)"/>
            <person name="Walter F."/>
            <person name="Albersmeier A."/>
            <person name="Kalinowski J."/>
            <person name="Ruckert C."/>
        </authorList>
    </citation>
    <scope>NUCLEOTIDE SEQUENCE</scope>
    <source>
        <strain evidence="2">KCTC 32020</strain>
    </source>
</reference>
<gene>
    <name evidence="2" type="ORF">GCM10007167_14610</name>
</gene>
<keyword evidence="1" id="KW-1133">Transmembrane helix</keyword>
<protein>
    <recommendedName>
        <fullName evidence="4">Transmembrane protein</fullName>
    </recommendedName>
</protein>
<dbReference type="PROSITE" id="PS51318">
    <property type="entry name" value="TAT"/>
    <property type="match status" value="1"/>
</dbReference>
<reference evidence="2" key="2">
    <citation type="submission" date="2020-09" db="EMBL/GenBank/DDBJ databases">
        <authorList>
            <person name="Sun Q."/>
            <person name="Kim S."/>
        </authorList>
    </citation>
    <scope>NUCLEOTIDE SEQUENCE</scope>
    <source>
        <strain evidence="2">KCTC 32020</strain>
    </source>
</reference>
<keyword evidence="3" id="KW-1185">Reference proteome</keyword>
<dbReference type="EMBL" id="BNCF01000007">
    <property type="protein sequence ID" value="GHE33702.1"/>
    <property type="molecule type" value="Genomic_DNA"/>
</dbReference>
<evidence type="ECO:0000313" key="2">
    <source>
        <dbReference type="EMBL" id="GHE33702.1"/>
    </source>
</evidence>
<dbReference type="RefSeq" id="WP_146474850.1">
    <property type="nucleotide sequence ID" value="NZ_BNCF01000007.1"/>
</dbReference>
<comment type="caution">
    <text evidence="2">The sequence shown here is derived from an EMBL/GenBank/DDBJ whole genome shotgun (WGS) entry which is preliminary data.</text>
</comment>